<accession>A0ACB8U0R2</accession>
<comment type="caution">
    <text evidence="1">The sequence shown here is derived from an EMBL/GenBank/DDBJ whole genome shotgun (WGS) entry which is preliminary data.</text>
</comment>
<proteinExistence type="predicted"/>
<gene>
    <name evidence="1" type="ORF">BDY19DRAFT_994771</name>
</gene>
<protein>
    <submittedName>
        <fullName evidence="1">Uncharacterized protein</fullName>
    </submittedName>
</protein>
<evidence type="ECO:0000313" key="2">
    <source>
        <dbReference type="Proteomes" id="UP001055072"/>
    </source>
</evidence>
<organism evidence="1 2">
    <name type="scientific">Irpex rosettiformis</name>
    <dbReference type="NCBI Taxonomy" id="378272"/>
    <lineage>
        <taxon>Eukaryota</taxon>
        <taxon>Fungi</taxon>
        <taxon>Dikarya</taxon>
        <taxon>Basidiomycota</taxon>
        <taxon>Agaricomycotina</taxon>
        <taxon>Agaricomycetes</taxon>
        <taxon>Polyporales</taxon>
        <taxon>Irpicaceae</taxon>
        <taxon>Irpex</taxon>
    </lineage>
</organism>
<dbReference type="EMBL" id="MU274916">
    <property type="protein sequence ID" value="KAI0087888.1"/>
    <property type="molecule type" value="Genomic_DNA"/>
</dbReference>
<reference evidence="1" key="1">
    <citation type="journal article" date="2021" name="Environ. Microbiol.">
        <title>Gene family expansions and transcriptome signatures uncover fungal adaptations to wood decay.</title>
        <authorList>
            <person name="Hage H."/>
            <person name="Miyauchi S."/>
            <person name="Viragh M."/>
            <person name="Drula E."/>
            <person name="Min B."/>
            <person name="Chaduli D."/>
            <person name="Navarro D."/>
            <person name="Favel A."/>
            <person name="Norest M."/>
            <person name="Lesage-Meessen L."/>
            <person name="Balint B."/>
            <person name="Merenyi Z."/>
            <person name="de Eugenio L."/>
            <person name="Morin E."/>
            <person name="Martinez A.T."/>
            <person name="Baldrian P."/>
            <person name="Stursova M."/>
            <person name="Martinez M.J."/>
            <person name="Novotny C."/>
            <person name="Magnuson J.K."/>
            <person name="Spatafora J.W."/>
            <person name="Maurice S."/>
            <person name="Pangilinan J."/>
            <person name="Andreopoulos W."/>
            <person name="LaButti K."/>
            <person name="Hundley H."/>
            <person name="Na H."/>
            <person name="Kuo A."/>
            <person name="Barry K."/>
            <person name="Lipzen A."/>
            <person name="Henrissat B."/>
            <person name="Riley R."/>
            <person name="Ahrendt S."/>
            <person name="Nagy L.G."/>
            <person name="Grigoriev I.V."/>
            <person name="Martin F."/>
            <person name="Rosso M.N."/>
        </authorList>
    </citation>
    <scope>NUCLEOTIDE SEQUENCE</scope>
    <source>
        <strain evidence="1">CBS 384.51</strain>
    </source>
</reference>
<dbReference type="Proteomes" id="UP001055072">
    <property type="component" value="Unassembled WGS sequence"/>
</dbReference>
<name>A0ACB8U0R2_9APHY</name>
<sequence>MSLSSFLLGGNATKVKGKAIDTGLDDLFKSTASTAASLVKPPTAFIGNKDRKRKEAPADVVSSSSSFKRAKGQEQAKKLAPLTTKKAVQRKSEPKKAASPVSDSENEKAAETNDENSSEDEEAIAGPSSLPTTRTLPSDDSEDSDEEGDPSKLVHETLLKGNKGKSVSKKKYVPEEETSEQRDARTIFVGNVPIETATSRPLQKQLKRHILTFVPTAKIESTRFRSIAFSKPTAPTSTLSSKDGRQHDRDRAASWRESKGIADEDAIADKGKTFLSQQNKKRIFFIKQELHKDVDSINAYIVFAHPPPAVEDKPSMIMDPHEAARVVIKEADGSMFHGHSLRVDAAVKSKSKGKAAELGGLETTEDPKATIFVGNLDFACKEEDVRVFFEKLIIEEKGAAGESKESKKEEDTDEDEEGEAEDEEGGGKASTGATIRKTWVKRVRIIRDKDTLLGKGFGYVQFTDRSCVDEILALEESRLKFAKRKLRIQRCKTLPGASKPAKSPPSHASKHTKSGRPERSQRAAAASVSVPKGDPTLGSKIAALSKEERKKVKSTDADRVARRLAKKKAKALADKGIKSRDGGKDKERVRKRPAKEKLGAAEKKTTTKARRVRSGNALAKMNRKK</sequence>
<keyword evidence="2" id="KW-1185">Reference proteome</keyword>
<evidence type="ECO:0000313" key="1">
    <source>
        <dbReference type="EMBL" id="KAI0087888.1"/>
    </source>
</evidence>